<feature type="region of interest" description="Disordered" evidence="1">
    <location>
        <begin position="66"/>
        <end position="89"/>
    </location>
</feature>
<accession>B8J705</accession>
<feature type="compositionally biased region" description="Acidic residues" evidence="1">
    <location>
        <begin position="68"/>
        <end position="77"/>
    </location>
</feature>
<organism evidence="2 3">
    <name type="scientific">Anaeromyxobacter dehalogenans (strain ATCC BAA-258 / DSM 21875 / 2CP-1)</name>
    <dbReference type="NCBI Taxonomy" id="455488"/>
    <lineage>
        <taxon>Bacteria</taxon>
        <taxon>Pseudomonadati</taxon>
        <taxon>Myxococcota</taxon>
        <taxon>Myxococcia</taxon>
        <taxon>Myxococcales</taxon>
        <taxon>Cystobacterineae</taxon>
        <taxon>Anaeromyxobacteraceae</taxon>
        <taxon>Anaeromyxobacter</taxon>
    </lineage>
</organism>
<protein>
    <submittedName>
        <fullName evidence="2">Uncharacterized protein</fullName>
    </submittedName>
</protein>
<dbReference type="AlphaFoldDB" id="B8J705"/>
<dbReference type="Proteomes" id="UP000007089">
    <property type="component" value="Chromosome"/>
</dbReference>
<reference evidence="2" key="1">
    <citation type="submission" date="2009-01" db="EMBL/GenBank/DDBJ databases">
        <title>Complete sequence of Anaeromyxobacter dehalogenans 2CP-1.</title>
        <authorList>
            <consortium name="US DOE Joint Genome Institute"/>
            <person name="Lucas S."/>
            <person name="Copeland A."/>
            <person name="Lapidus A."/>
            <person name="Glavina del Rio T."/>
            <person name="Dalin E."/>
            <person name="Tice H."/>
            <person name="Bruce D."/>
            <person name="Goodwin L."/>
            <person name="Pitluck S."/>
            <person name="Saunders E."/>
            <person name="Brettin T."/>
            <person name="Detter J.C."/>
            <person name="Han C."/>
            <person name="Larimer F."/>
            <person name="Land M."/>
            <person name="Hauser L."/>
            <person name="Kyrpides N."/>
            <person name="Ovchinnikova G."/>
            <person name="Beliaev A.S."/>
            <person name="Richardson P."/>
        </authorList>
    </citation>
    <scope>NUCLEOTIDE SEQUENCE</scope>
    <source>
        <strain evidence="2">2CP-1</strain>
    </source>
</reference>
<evidence type="ECO:0000313" key="3">
    <source>
        <dbReference type="Proteomes" id="UP000007089"/>
    </source>
</evidence>
<evidence type="ECO:0000313" key="2">
    <source>
        <dbReference type="EMBL" id="ACL63386.1"/>
    </source>
</evidence>
<name>B8J705_ANAD2</name>
<dbReference type="KEGG" id="acp:A2cp1_0025"/>
<dbReference type="HOGENOM" id="CLU_2448182_0_0_7"/>
<proteinExistence type="predicted"/>
<sequence length="89" mass="10418">MSAKLKRVGLRPGTRYQTRDAFFTRANEFFILEDFEWVKPLRLDLEPGSIGIFEREDGQKIVVRYEDDPRDGDEEQESGIRPTTGVLRR</sequence>
<evidence type="ECO:0000256" key="1">
    <source>
        <dbReference type="SAM" id="MobiDB-lite"/>
    </source>
</evidence>
<keyword evidence="3" id="KW-1185">Reference proteome</keyword>
<gene>
    <name evidence="2" type="ordered locus">A2cp1_0025</name>
</gene>
<dbReference type="EMBL" id="CP001359">
    <property type="protein sequence ID" value="ACL63386.1"/>
    <property type="molecule type" value="Genomic_DNA"/>
</dbReference>